<organism evidence="1 2">
    <name type="scientific">Candidatus Buchananbacteria bacterium RIFCSPHIGHO2_01_FULL_39_8</name>
    <dbReference type="NCBI Taxonomy" id="1797533"/>
    <lineage>
        <taxon>Bacteria</taxon>
        <taxon>Candidatus Buchananiibacteriota</taxon>
    </lineage>
</organism>
<sequence length="460" mass="52893">MKTQNHKNMKTKGKKTNIFVFLCFCVFVIFSPFPVLAEYYFNPHFVLTDEEMEDYDSLSLIQIQRFLEEKGSGLAKMYLADWQENVIKASTIIWQAAQESSINPKVLLATLQKEQSLVGEPNPTQRQIDRAMGYRCPDDGVCNPSTLHFGKQVDGAAWQFRQYMDNPLAWNFRADESYNIDGWIIRPVNTATAGLYNYTPHYSGNQRFWQIWQDYWGKNYPEGSLVKVADDPGVWLIQYGSRRLITAWAVLLSRFDPRKILTISRTDLEKYEIGPSIKFPNYSLLGLPDGKIYLVVDDEIRYITSPEVFRIIGFNPEEIELVTEVDLVGYEVGKDITAQSIYPTGALLQDKTSGGVYFVEDGIKQPIYSKEIMEANFPKRILTQVSPEELDQYQTGAPVKFKDGELIKSREGSEVYVISNGNRRWIKSEEAFAKYSYKWDNIIVTSQQAVNIHPLDEEVE</sequence>
<proteinExistence type="predicted"/>
<dbReference type="EMBL" id="MHIC01000008">
    <property type="protein sequence ID" value="OGY45859.1"/>
    <property type="molecule type" value="Genomic_DNA"/>
</dbReference>
<comment type="caution">
    <text evidence="1">The sequence shown here is derived from an EMBL/GenBank/DDBJ whole genome shotgun (WGS) entry which is preliminary data.</text>
</comment>
<dbReference type="AlphaFoldDB" id="A0A1G1Y0K0"/>
<accession>A0A1G1Y0K0</accession>
<protein>
    <submittedName>
        <fullName evidence="1">Uncharacterized protein</fullName>
    </submittedName>
</protein>
<gene>
    <name evidence="1" type="ORF">A2731_01925</name>
</gene>
<name>A0A1G1Y0K0_9BACT</name>
<evidence type="ECO:0000313" key="1">
    <source>
        <dbReference type="EMBL" id="OGY45859.1"/>
    </source>
</evidence>
<evidence type="ECO:0000313" key="2">
    <source>
        <dbReference type="Proteomes" id="UP000176241"/>
    </source>
</evidence>
<dbReference type="Proteomes" id="UP000176241">
    <property type="component" value="Unassembled WGS sequence"/>
</dbReference>
<reference evidence="1 2" key="1">
    <citation type="journal article" date="2016" name="Nat. Commun.">
        <title>Thousands of microbial genomes shed light on interconnected biogeochemical processes in an aquifer system.</title>
        <authorList>
            <person name="Anantharaman K."/>
            <person name="Brown C.T."/>
            <person name="Hug L.A."/>
            <person name="Sharon I."/>
            <person name="Castelle C.J."/>
            <person name="Probst A.J."/>
            <person name="Thomas B.C."/>
            <person name="Singh A."/>
            <person name="Wilkins M.J."/>
            <person name="Karaoz U."/>
            <person name="Brodie E.L."/>
            <person name="Williams K.H."/>
            <person name="Hubbard S.S."/>
            <person name="Banfield J.F."/>
        </authorList>
    </citation>
    <scope>NUCLEOTIDE SEQUENCE [LARGE SCALE GENOMIC DNA]</scope>
</reference>
<dbReference type="STRING" id="1797533.A2731_01925"/>